<organism evidence="3 4">
    <name type="scientific">Salix udensis</name>
    <dbReference type="NCBI Taxonomy" id="889485"/>
    <lineage>
        <taxon>Eukaryota</taxon>
        <taxon>Viridiplantae</taxon>
        <taxon>Streptophyta</taxon>
        <taxon>Embryophyta</taxon>
        <taxon>Tracheophyta</taxon>
        <taxon>Spermatophyta</taxon>
        <taxon>Magnoliopsida</taxon>
        <taxon>eudicotyledons</taxon>
        <taxon>Gunneridae</taxon>
        <taxon>Pentapetalae</taxon>
        <taxon>rosids</taxon>
        <taxon>fabids</taxon>
        <taxon>Malpighiales</taxon>
        <taxon>Salicaceae</taxon>
        <taxon>Saliceae</taxon>
        <taxon>Salix</taxon>
    </lineage>
</organism>
<name>A0AAD6KFR6_9ROSI</name>
<evidence type="ECO:0000259" key="2">
    <source>
        <dbReference type="PROSITE" id="PS50222"/>
    </source>
</evidence>
<dbReference type="InterPro" id="IPR018247">
    <property type="entry name" value="EF_Hand_1_Ca_BS"/>
</dbReference>
<dbReference type="PROSITE" id="PS50222">
    <property type="entry name" value="EF_HAND_2"/>
    <property type="match status" value="2"/>
</dbReference>
<dbReference type="Proteomes" id="UP001162972">
    <property type="component" value="Chromosome 19"/>
</dbReference>
<keyword evidence="1" id="KW-0106">Calcium</keyword>
<dbReference type="Pfam" id="PF13499">
    <property type="entry name" value="EF-hand_7"/>
    <property type="match status" value="1"/>
</dbReference>
<dbReference type="InterPro" id="IPR011992">
    <property type="entry name" value="EF-hand-dom_pair"/>
</dbReference>
<dbReference type="GO" id="GO:0005509">
    <property type="term" value="F:calcium ion binding"/>
    <property type="evidence" value="ECO:0007669"/>
    <property type="project" value="InterPro"/>
</dbReference>
<dbReference type="PROSITE" id="PS00018">
    <property type="entry name" value="EF_HAND_1"/>
    <property type="match status" value="2"/>
</dbReference>
<gene>
    <name evidence="3" type="ORF">OIU84_027623</name>
</gene>
<keyword evidence="4" id="KW-1185">Reference proteome</keyword>
<dbReference type="EMBL" id="JAPFFJ010000007">
    <property type="protein sequence ID" value="KAJ6422690.1"/>
    <property type="molecule type" value="Genomic_DNA"/>
</dbReference>
<accession>A0AAD6KFR6</accession>
<proteinExistence type="predicted"/>
<reference evidence="3 4" key="1">
    <citation type="journal article" date="2023" name="Int. J. Mol. Sci.">
        <title>De Novo Assembly and Annotation of 11 Diverse Shrub Willow (Salix) Genomes Reveals Novel Gene Organization in Sex-Linked Regions.</title>
        <authorList>
            <person name="Hyden B."/>
            <person name="Feng K."/>
            <person name="Yates T.B."/>
            <person name="Jawdy S."/>
            <person name="Cereghino C."/>
            <person name="Smart L.B."/>
            <person name="Muchero W."/>
        </authorList>
    </citation>
    <scope>NUCLEOTIDE SEQUENCE [LARGE SCALE GENOMIC DNA]</scope>
    <source>
        <tissue evidence="3">Shoot tip</tissue>
    </source>
</reference>
<sequence length="197" mass="22778">MEAIRRAAAAYYENLPVANKRYARYIFSSMDKNGDGQINLKEYVEYLDKDKKTALTHPSLFRALDKNNNGSLDFEEVIVLYYITQTGRARFCKSCNTFLTDVYFSCSQCFFKGDSVSTYEICCDCYGGKKFKHHGGAIFCDNYTLLSRSRRLALQASKEDQSSVVEEIDMIEKAANVMKEKLQTYKENTKEWLRKLK</sequence>
<dbReference type="SUPFAM" id="SSF47473">
    <property type="entry name" value="EF-hand"/>
    <property type="match status" value="1"/>
</dbReference>
<dbReference type="AlphaFoldDB" id="A0AAD6KFR6"/>
<evidence type="ECO:0000313" key="3">
    <source>
        <dbReference type="EMBL" id="KAJ6422690.1"/>
    </source>
</evidence>
<dbReference type="SMART" id="SM00054">
    <property type="entry name" value="EFh"/>
    <property type="match status" value="2"/>
</dbReference>
<dbReference type="CDD" id="cd00051">
    <property type="entry name" value="EFh"/>
    <property type="match status" value="1"/>
</dbReference>
<dbReference type="Gene3D" id="1.10.238.10">
    <property type="entry name" value="EF-hand"/>
    <property type="match status" value="1"/>
</dbReference>
<protein>
    <recommendedName>
        <fullName evidence="2">EF-hand domain-containing protein</fullName>
    </recommendedName>
</protein>
<dbReference type="InterPro" id="IPR002048">
    <property type="entry name" value="EF_hand_dom"/>
</dbReference>
<evidence type="ECO:0000256" key="1">
    <source>
        <dbReference type="ARBA" id="ARBA00022837"/>
    </source>
</evidence>
<feature type="domain" description="EF-hand" evidence="2">
    <location>
        <begin position="60"/>
        <end position="87"/>
    </location>
</feature>
<comment type="caution">
    <text evidence="3">The sequence shown here is derived from an EMBL/GenBank/DDBJ whole genome shotgun (WGS) entry which is preliminary data.</text>
</comment>
<evidence type="ECO:0000313" key="4">
    <source>
        <dbReference type="Proteomes" id="UP001162972"/>
    </source>
</evidence>
<feature type="domain" description="EF-hand" evidence="2">
    <location>
        <begin position="18"/>
        <end position="53"/>
    </location>
</feature>